<sequence>MFMLLMSSPSLIKASFLGHDRMIARGCCTLPKRMAKMKT</sequence>
<dbReference type="AlphaFoldDB" id="A0A4Y7JMA3"/>
<evidence type="ECO:0000313" key="1">
    <source>
        <dbReference type="EMBL" id="RZC60805.1"/>
    </source>
</evidence>
<evidence type="ECO:0000313" key="2">
    <source>
        <dbReference type="Proteomes" id="UP000316621"/>
    </source>
</evidence>
<proteinExistence type="predicted"/>
<keyword evidence="2" id="KW-1185">Reference proteome</keyword>
<organism evidence="1 2">
    <name type="scientific">Papaver somniferum</name>
    <name type="common">Opium poppy</name>
    <dbReference type="NCBI Taxonomy" id="3469"/>
    <lineage>
        <taxon>Eukaryota</taxon>
        <taxon>Viridiplantae</taxon>
        <taxon>Streptophyta</taxon>
        <taxon>Embryophyta</taxon>
        <taxon>Tracheophyta</taxon>
        <taxon>Spermatophyta</taxon>
        <taxon>Magnoliopsida</taxon>
        <taxon>Ranunculales</taxon>
        <taxon>Papaveraceae</taxon>
        <taxon>Papaveroideae</taxon>
        <taxon>Papaver</taxon>
    </lineage>
</organism>
<gene>
    <name evidence="1" type="ORF">C5167_022596</name>
</gene>
<protein>
    <submittedName>
        <fullName evidence="1">Uncharacterized protein</fullName>
    </submittedName>
</protein>
<dbReference type="Gramene" id="RZC60805">
    <property type="protein sequence ID" value="RZC60805"/>
    <property type="gene ID" value="C5167_022596"/>
</dbReference>
<accession>A0A4Y7JMA3</accession>
<reference evidence="1 2" key="1">
    <citation type="journal article" date="2018" name="Science">
        <title>The opium poppy genome and morphinan production.</title>
        <authorList>
            <person name="Guo L."/>
            <person name="Winzer T."/>
            <person name="Yang X."/>
            <person name="Li Y."/>
            <person name="Ning Z."/>
            <person name="He Z."/>
            <person name="Teodor R."/>
            <person name="Lu Y."/>
            <person name="Bowser T.A."/>
            <person name="Graham I.A."/>
            <person name="Ye K."/>
        </authorList>
    </citation>
    <scope>NUCLEOTIDE SEQUENCE [LARGE SCALE GENOMIC DNA]</scope>
    <source>
        <strain evidence="2">cv. HN1</strain>
        <tissue evidence="1">Leaves</tissue>
    </source>
</reference>
<dbReference type="EMBL" id="CM010719">
    <property type="protein sequence ID" value="RZC60805.1"/>
    <property type="molecule type" value="Genomic_DNA"/>
</dbReference>
<dbReference type="Proteomes" id="UP000316621">
    <property type="component" value="Chromosome 5"/>
</dbReference>
<name>A0A4Y7JMA3_PAPSO</name>